<evidence type="ECO:0000256" key="3">
    <source>
        <dbReference type="ARBA" id="ARBA00022692"/>
    </source>
</evidence>
<evidence type="ECO:0000259" key="8">
    <source>
        <dbReference type="Pfam" id="PF02687"/>
    </source>
</evidence>
<dbReference type="InterPro" id="IPR003838">
    <property type="entry name" value="ABC3_permease_C"/>
</dbReference>
<dbReference type="InterPro" id="IPR025857">
    <property type="entry name" value="MacB_PCD"/>
</dbReference>
<gene>
    <name evidence="10" type="primary">yknZ_2</name>
    <name evidence="10" type="ORF">LuPra_02365</name>
</gene>
<dbReference type="RefSeq" id="WP_110170924.1">
    <property type="nucleotide sequence ID" value="NZ_CP015136.1"/>
</dbReference>
<dbReference type="NCBIfam" id="NF038403">
    <property type="entry name" value="perm_prefix_1"/>
    <property type="match status" value="1"/>
</dbReference>
<comment type="subcellular location">
    <subcellularLocation>
        <location evidence="1">Cell membrane</location>
        <topology evidence="1">Multi-pass membrane protein</topology>
    </subcellularLocation>
</comment>
<feature type="transmembrane region" description="Helical" evidence="7">
    <location>
        <begin position="83"/>
        <end position="105"/>
    </location>
</feature>
<dbReference type="PANTHER" id="PTHR30572">
    <property type="entry name" value="MEMBRANE COMPONENT OF TRANSPORTER-RELATED"/>
    <property type="match status" value="1"/>
</dbReference>
<dbReference type="GO" id="GO:0022857">
    <property type="term" value="F:transmembrane transporter activity"/>
    <property type="evidence" value="ECO:0007669"/>
    <property type="project" value="TreeGrafter"/>
</dbReference>
<evidence type="ECO:0000259" key="9">
    <source>
        <dbReference type="Pfam" id="PF12704"/>
    </source>
</evidence>
<evidence type="ECO:0000256" key="7">
    <source>
        <dbReference type="SAM" id="Phobius"/>
    </source>
</evidence>
<evidence type="ECO:0000313" key="10">
    <source>
        <dbReference type="EMBL" id="AMY09152.1"/>
    </source>
</evidence>
<accession>A0A143PKQ6</accession>
<keyword evidence="11" id="KW-1185">Reference proteome</keyword>
<comment type="similarity">
    <text evidence="6">Belongs to the ABC-4 integral membrane protein family.</text>
</comment>
<keyword evidence="5 7" id="KW-0472">Membrane</keyword>
<dbReference type="Pfam" id="PF12704">
    <property type="entry name" value="MacB_PCD"/>
    <property type="match status" value="1"/>
</dbReference>
<evidence type="ECO:0000313" key="11">
    <source>
        <dbReference type="Proteomes" id="UP000076079"/>
    </source>
</evidence>
<protein>
    <submittedName>
        <fullName evidence="10">Putative ABC transporter permease YknZ</fullName>
    </submittedName>
</protein>
<dbReference type="EMBL" id="CP015136">
    <property type="protein sequence ID" value="AMY09152.1"/>
    <property type="molecule type" value="Genomic_DNA"/>
</dbReference>
<sequence>MAHLPRSDEDFSDEIEAHLALETDRLVADGMSPDEARAAARRAFGSPRRSRVHFYESRRTMWFDHAGREVRGALRTLLHHRGVSVLAVVMLALGIGANVAMFSVLRAVLLQPSPFVDPDGLAMIWQTDRATGTTREPASIPDYADVSARATTLATVAAFTGSDVNVMPDSGGDPFRVATLSVSGSFLPMLGVEPLVGRTFRADEDRPGGRRVVIIGERLWADRFGRDAAVTRRTLRIDDVPYEIVGVVPRTADYGVLQILSAAAYGRAFADRGHVSVDAWLPLRADAGTASRDNHPIFVIGRLTRGITVAAAGDELTRIAADLERTYPSSNDGRGIFVEPLNDVVLGPVRPALYALMGAVALVLLVACVNAASLLLVQAGARAREVAVRAALGAGRWRLLGQFLAEGVILSTVAVVLGVGLAWWALRALVSFAPASLPRTSAIAVDVPALLAAVAAGAVVALGAALVPAFQVRQLDVQTTLKAEGGRTASGGRARRRVLGILAVAQVALAMVMVTGAGLLMRSFLELSGVAPASAPMAC</sequence>
<evidence type="ECO:0000256" key="2">
    <source>
        <dbReference type="ARBA" id="ARBA00022475"/>
    </source>
</evidence>
<feature type="transmembrane region" description="Helical" evidence="7">
    <location>
        <begin position="403"/>
        <end position="426"/>
    </location>
</feature>
<evidence type="ECO:0000256" key="5">
    <source>
        <dbReference type="ARBA" id="ARBA00023136"/>
    </source>
</evidence>
<evidence type="ECO:0000256" key="6">
    <source>
        <dbReference type="ARBA" id="ARBA00038076"/>
    </source>
</evidence>
<dbReference type="AlphaFoldDB" id="A0A143PKQ6"/>
<dbReference type="OrthoDB" id="129926at2"/>
<proteinExistence type="inferred from homology"/>
<dbReference type="STRING" id="1855912.LuPra_02365"/>
<keyword evidence="3 7" id="KW-0812">Transmembrane</keyword>
<feature type="domain" description="ABC3 transporter permease C-terminal" evidence="8">
    <location>
        <begin position="359"/>
        <end position="475"/>
    </location>
</feature>
<evidence type="ECO:0000256" key="1">
    <source>
        <dbReference type="ARBA" id="ARBA00004651"/>
    </source>
</evidence>
<feature type="transmembrane region" description="Helical" evidence="7">
    <location>
        <begin position="446"/>
        <end position="467"/>
    </location>
</feature>
<organism evidence="10 11">
    <name type="scientific">Luteitalea pratensis</name>
    <dbReference type="NCBI Taxonomy" id="1855912"/>
    <lineage>
        <taxon>Bacteria</taxon>
        <taxon>Pseudomonadati</taxon>
        <taxon>Acidobacteriota</taxon>
        <taxon>Vicinamibacteria</taxon>
        <taxon>Vicinamibacterales</taxon>
        <taxon>Vicinamibacteraceae</taxon>
        <taxon>Luteitalea</taxon>
    </lineage>
</organism>
<keyword evidence="2" id="KW-1003">Cell membrane</keyword>
<dbReference type="PANTHER" id="PTHR30572:SF4">
    <property type="entry name" value="ABC TRANSPORTER PERMEASE YTRF"/>
    <property type="match status" value="1"/>
</dbReference>
<keyword evidence="4 7" id="KW-1133">Transmembrane helix</keyword>
<reference evidence="10 11" key="1">
    <citation type="journal article" date="2016" name="Genome Announc.">
        <title>First Complete Genome Sequence of a Subdivision 6 Acidobacterium Strain.</title>
        <authorList>
            <person name="Huang S."/>
            <person name="Vieira S."/>
            <person name="Bunk B."/>
            <person name="Riedel T."/>
            <person name="Sproer C."/>
            <person name="Overmann J."/>
        </authorList>
    </citation>
    <scope>NUCLEOTIDE SEQUENCE [LARGE SCALE GENOMIC DNA]</scope>
    <source>
        <strain evidence="11">DSM 100886 HEG_-6_39</strain>
    </source>
</reference>
<dbReference type="InterPro" id="IPR050250">
    <property type="entry name" value="Macrolide_Exporter_MacB"/>
</dbReference>
<name>A0A143PKQ6_LUTPR</name>
<reference evidence="11" key="2">
    <citation type="submission" date="2016-04" db="EMBL/GenBank/DDBJ databases">
        <title>First Complete Genome Sequence of a Subdivision 6 Acidobacterium.</title>
        <authorList>
            <person name="Huang S."/>
            <person name="Vieira S."/>
            <person name="Bunk B."/>
            <person name="Riedel T."/>
            <person name="Sproeer C."/>
            <person name="Overmann J."/>
        </authorList>
    </citation>
    <scope>NUCLEOTIDE SEQUENCE [LARGE SCALE GENOMIC DNA]</scope>
    <source>
        <strain evidence="11">DSM 100886 HEG_-6_39</strain>
    </source>
</reference>
<dbReference type="InterPro" id="IPR047928">
    <property type="entry name" value="Perm_prefix_1"/>
</dbReference>
<dbReference type="Pfam" id="PF02687">
    <property type="entry name" value="FtsX"/>
    <property type="match status" value="1"/>
</dbReference>
<feature type="domain" description="MacB-like periplasmic core" evidence="9">
    <location>
        <begin position="84"/>
        <end position="318"/>
    </location>
</feature>
<feature type="transmembrane region" description="Helical" evidence="7">
    <location>
        <begin position="352"/>
        <end position="377"/>
    </location>
</feature>
<dbReference type="GO" id="GO:0005886">
    <property type="term" value="C:plasma membrane"/>
    <property type="evidence" value="ECO:0007669"/>
    <property type="project" value="UniProtKB-SubCell"/>
</dbReference>
<dbReference type="KEGG" id="abac:LuPra_02365"/>
<dbReference type="Proteomes" id="UP000076079">
    <property type="component" value="Chromosome"/>
</dbReference>
<evidence type="ECO:0000256" key="4">
    <source>
        <dbReference type="ARBA" id="ARBA00022989"/>
    </source>
</evidence>
<feature type="transmembrane region" description="Helical" evidence="7">
    <location>
        <begin position="498"/>
        <end position="521"/>
    </location>
</feature>